<name>A0ABZ2K6F7_9BACT</name>
<sequence length="180" mass="17565">MRNIVTAAAVALLLGLSSTASAADATEPKSKEPATEVRWYGYQTFLSDAASTALIIGAAHSENVVLATLGAGTYLVGGPLIHVLNGHPQAVGPSVAVRLGIPAVGGLIGAGIGAATSGGGDWSGLAIIVCGLVGVAGGASIASIIDATTFAKQTKPRFSSFSMGVAPTQGGFTIGAAGTF</sequence>
<keyword evidence="2" id="KW-0732">Signal</keyword>
<protein>
    <submittedName>
        <fullName evidence="3">Uncharacterized protein</fullName>
    </submittedName>
</protein>
<keyword evidence="1" id="KW-0812">Transmembrane</keyword>
<feature type="signal peptide" evidence="2">
    <location>
        <begin position="1"/>
        <end position="22"/>
    </location>
</feature>
<feature type="transmembrane region" description="Helical" evidence="1">
    <location>
        <begin position="122"/>
        <end position="145"/>
    </location>
</feature>
<dbReference type="EMBL" id="CP089982">
    <property type="protein sequence ID" value="WXA92394.1"/>
    <property type="molecule type" value="Genomic_DNA"/>
</dbReference>
<dbReference type="RefSeq" id="WP_394842999.1">
    <property type="nucleotide sequence ID" value="NZ_CP089982.1"/>
</dbReference>
<keyword evidence="1" id="KW-1133">Transmembrane helix</keyword>
<feature type="transmembrane region" description="Helical" evidence="1">
    <location>
        <begin position="96"/>
        <end position="116"/>
    </location>
</feature>
<evidence type="ECO:0000313" key="4">
    <source>
        <dbReference type="Proteomes" id="UP001379533"/>
    </source>
</evidence>
<feature type="chain" id="PRO_5046763779" evidence="2">
    <location>
        <begin position="23"/>
        <end position="180"/>
    </location>
</feature>
<keyword evidence="4" id="KW-1185">Reference proteome</keyword>
<evidence type="ECO:0000313" key="3">
    <source>
        <dbReference type="EMBL" id="WXA92394.1"/>
    </source>
</evidence>
<keyword evidence="1" id="KW-0472">Membrane</keyword>
<dbReference type="Proteomes" id="UP001379533">
    <property type="component" value="Chromosome"/>
</dbReference>
<gene>
    <name evidence="3" type="ORF">LZC95_38805</name>
</gene>
<organism evidence="3 4">
    <name type="scientific">Pendulispora brunnea</name>
    <dbReference type="NCBI Taxonomy" id="2905690"/>
    <lineage>
        <taxon>Bacteria</taxon>
        <taxon>Pseudomonadati</taxon>
        <taxon>Myxococcota</taxon>
        <taxon>Myxococcia</taxon>
        <taxon>Myxococcales</taxon>
        <taxon>Sorangiineae</taxon>
        <taxon>Pendulisporaceae</taxon>
        <taxon>Pendulispora</taxon>
    </lineage>
</organism>
<accession>A0ABZ2K6F7</accession>
<evidence type="ECO:0000256" key="1">
    <source>
        <dbReference type="SAM" id="Phobius"/>
    </source>
</evidence>
<reference evidence="3 4" key="1">
    <citation type="submission" date="2021-12" db="EMBL/GenBank/DDBJ databases">
        <title>Discovery of the Pendulisporaceae a myxobacterial family with distinct sporulation behavior and unique specialized metabolism.</title>
        <authorList>
            <person name="Garcia R."/>
            <person name="Popoff A."/>
            <person name="Bader C.D."/>
            <person name="Loehr J."/>
            <person name="Walesch S."/>
            <person name="Walt C."/>
            <person name="Boldt J."/>
            <person name="Bunk B."/>
            <person name="Haeckl F.J.F.P.J."/>
            <person name="Gunesch A.P."/>
            <person name="Birkelbach J."/>
            <person name="Nuebel U."/>
            <person name="Pietschmann T."/>
            <person name="Bach T."/>
            <person name="Mueller R."/>
        </authorList>
    </citation>
    <scope>NUCLEOTIDE SEQUENCE [LARGE SCALE GENOMIC DNA]</scope>
    <source>
        <strain evidence="3 4">MSr12523</strain>
    </source>
</reference>
<evidence type="ECO:0000256" key="2">
    <source>
        <dbReference type="SAM" id="SignalP"/>
    </source>
</evidence>
<proteinExistence type="predicted"/>